<dbReference type="Proteomes" id="UP000248764">
    <property type="component" value="Unassembled WGS sequence"/>
</dbReference>
<protein>
    <submittedName>
        <fullName evidence="1">Uncharacterized protein</fullName>
    </submittedName>
</protein>
<keyword evidence="2" id="KW-1185">Reference proteome</keyword>
<name>A0A2W2BPK6_9ACTN</name>
<dbReference type="EMBL" id="POTW01000041">
    <property type="protein sequence ID" value="PZF82274.1"/>
    <property type="molecule type" value="Genomic_DNA"/>
</dbReference>
<reference evidence="1 2" key="1">
    <citation type="submission" date="2018-01" db="EMBL/GenBank/DDBJ databases">
        <title>Draft genome sequence of Jiangella sp. GTF31.</title>
        <authorList>
            <person name="Sahin N."/>
            <person name="Ay H."/>
            <person name="Saygin H."/>
        </authorList>
    </citation>
    <scope>NUCLEOTIDE SEQUENCE [LARGE SCALE GENOMIC DNA]</scope>
    <source>
        <strain evidence="1 2">GTF31</strain>
    </source>
</reference>
<accession>A0A2W2BPK6</accession>
<organism evidence="1 2">
    <name type="scientific">Jiangella anatolica</name>
    <dbReference type="NCBI Taxonomy" id="2670374"/>
    <lineage>
        <taxon>Bacteria</taxon>
        <taxon>Bacillati</taxon>
        <taxon>Actinomycetota</taxon>
        <taxon>Actinomycetes</taxon>
        <taxon>Jiangellales</taxon>
        <taxon>Jiangellaceae</taxon>
        <taxon>Jiangella</taxon>
    </lineage>
</organism>
<dbReference type="AlphaFoldDB" id="A0A2W2BPK6"/>
<dbReference type="PANTHER" id="PTHR40616">
    <property type="entry name" value="LINALOOL DEHYDRATASE_ISOMERASE DOMAIN-CONTAINING PROTEIN"/>
    <property type="match status" value="1"/>
</dbReference>
<dbReference type="PANTHER" id="PTHR40616:SF1">
    <property type="entry name" value="LINALOOL DEHYDRATASE_ISOMERASE DOMAIN-CONTAINING PROTEIN"/>
    <property type="match status" value="1"/>
</dbReference>
<proteinExistence type="predicted"/>
<evidence type="ECO:0000313" key="1">
    <source>
        <dbReference type="EMBL" id="PZF82274.1"/>
    </source>
</evidence>
<dbReference type="RefSeq" id="WP_111255898.1">
    <property type="nucleotide sequence ID" value="NZ_POTW01000041.1"/>
</dbReference>
<gene>
    <name evidence="1" type="ORF">C1I92_17290</name>
</gene>
<evidence type="ECO:0000313" key="2">
    <source>
        <dbReference type="Proteomes" id="UP000248764"/>
    </source>
</evidence>
<sequence>MGGRTARGARHGRAHGRVLLRCVADQDTDPRSDTYGLWSYYAEEPLADMRPPDRNQADFNGRTLAMVLLRHRSALDPAVAEAMGAALRHAARSVARRDVSMDYTNIAAKGTFVTLAAGRLLGDADLAGYARDRLRRFAANLEATGSLVEYNSPTYWTITTQAITAIGQYIDDDEVRATAERLCDIAWRHLAARWHAPSGQLAGPMSRTYGDDTADNPWLLTFLRTALDDAEPFGSFEPRPDVELVWPAVLEPSVPARYVAGFTSVPAGSLRRELFARGDTAHAAVEQRGAAVVGEIVGTTWLDPVLALGTINQADTWLQRRNLLGQWVAPGDRPWRRPARCVRLRVLKDGADFASGSFSSVQDGKAALWVVGFASPGGDRHLHLDMLARGAPVAATSLVVSLDFAGAADAVVRVGERTAGDGDEFGLDAPVSVVTGGVECTIGVVDAAFGHTKPRGRLRRDGHRVAVDIVLLAADRPVDLDLASVGQAFVAGTFELARVDERWRPPSSAGVRRSTHGIELSWSGLWLRARTSVGTRADHAAAFSSSAPAIIQDPPV</sequence>
<comment type="caution">
    <text evidence="1">The sequence shown here is derived from an EMBL/GenBank/DDBJ whole genome shotgun (WGS) entry which is preliminary data.</text>
</comment>